<feature type="region of interest" description="Disordered" evidence="1">
    <location>
        <begin position="394"/>
        <end position="430"/>
    </location>
</feature>
<gene>
    <name evidence="2" type="ORF">SPI_03316</name>
</gene>
<feature type="region of interest" description="Disordered" evidence="1">
    <location>
        <begin position="238"/>
        <end position="367"/>
    </location>
</feature>
<dbReference type="Proteomes" id="UP000076874">
    <property type="component" value="Unassembled WGS sequence"/>
</dbReference>
<feature type="compositionally biased region" description="Polar residues" evidence="1">
    <location>
        <begin position="40"/>
        <end position="55"/>
    </location>
</feature>
<comment type="caution">
    <text evidence="2">The sequence shown here is derived from an EMBL/GenBank/DDBJ whole genome shotgun (WGS) entry which is preliminary data.</text>
</comment>
<feature type="compositionally biased region" description="Acidic residues" evidence="1">
    <location>
        <begin position="410"/>
        <end position="423"/>
    </location>
</feature>
<feature type="region of interest" description="Disordered" evidence="1">
    <location>
        <begin position="1"/>
        <end position="204"/>
    </location>
</feature>
<dbReference type="OrthoDB" id="4186058at2759"/>
<keyword evidence="3" id="KW-1185">Reference proteome</keyword>
<reference evidence="2 3" key="1">
    <citation type="journal article" date="2016" name="Genome Biol. Evol.">
        <title>Divergent and convergent evolution of fungal pathogenicity.</title>
        <authorList>
            <person name="Shang Y."/>
            <person name="Xiao G."/>
            <person name="Zheng P."/>
            <person name="Cen K."/>
            <person name="Zhan S."/>
            <person name="Wang C."/>
        </authorList>
    </citation>
    <scope>NUCLEOTIDE SEQUENCE [LARGE SCALE GENOMIC DNA]</scope>
    <source>
        <strain evidence="2 3">RCEF 264</strain>
    </source>
</reference>
<name>A0A167X8W2_9HYPO</name>
<evidence type="ECO:0000313" key="3">
    <source>
        <dbReference type="Proteomes" id="UP000076874"/>
    </source>
</evidence>
<dbReference type="AlphaFoldDB" id="A0A167X8W2"/>
<dbReference type="EMBL" id="AZHD01000004">
    <property type="protein sequence ID" value="OAA64669.1"/>
    <property type="molecule type" value="Genomic_DNA"/>
</dbReference>
<accession>A0A167X8W2</accession>
<proteinExistence type="predicted"/>
<protein>
    <submittedName>
        <fullName evidence="2">Uncharacterized protein</fullName>
    </submittedName>
</protein>
<dbReference type="STRING" id="1081102.A0A167X8W2"/>
<feature type="compositionally biased region" description="Acidic residues" evidence="1">
    <location>
        <begin position="104"/>
        <end position="121"/>
    </location>
</feature>
<organism evidence="2 3">
    <name type="scientific">Niveomyces insectorum RCEF 264</name>
    <dbReference type="NCBI Taxonomy" id="1081102"/>
    <lineage>
        <taxon>Eukaryota</taxon>
        <taxon>Fungi</taxon>
        <taxon>Dikarya</taxon>
        <taxon>Ascomycota</taxon>
        <taxon>Pezizomycotina</taxon>
        <taxon>Sordariomycetes</taxon>
        <taxon>Hypocreomycetidae</taxon>
        <taxon>Hypocreales</taxon>
        <taxon>Cordycipitaceae</taxon>
        <taxon>Niveomyces</taxon>
    </lineage>
</organism>
<feature type="compositionally biased region" description="Acidic residues" evidence="1">
    <location>
        <begin position="301"/>
        <end position="329"/>
    </location>
</feature>
<sequence>MSRAIDPASPPQTPMTASPVSNRKPIVEPLGHHNHIRRPLSSSQNLADSSGQQPHLRQPPGKTRSNGIPFRPNNLRPDELSPCSSDSSAVMNDGGNAEEKGSEYNDDDDNDDIDEDSTNVDDDGKSESESDVSESDSQLQSSDSEEQSTPSATSRQPPAQRHVGNAKSSPVPSSFPVADGKADAAQPKAGGASATEAGGPPSATGFLYVEATLIIEEISDYDSDDSRIQILRPDAIEEALSERSRSQSPSKTQGADKTRQPNHHHLNRRRRSSVLQQPAIPEMDRSVMSGLRGFSLRADSDGDSDEEALLDDDDYDDDDDNDENGDIDEAAYNQFRLRQREERRHRRMTSGSIGKRTISESIGSDSDNEDLRTLLLDASEAGSSARRLRRRIGDRHSLQFADPPPPRIDELDEPDTTDNDDDIRELTRDGETLARELPYYTLEYISMEVDSP</sequence>
<evidence type="ECO:0000256" key="1">
    <source>
        <dbReference type="SAM" id="MobiDB-lite"/>
    </source>
</evidence>
<evidence type="ECO:0000313" key="2">
    <source>
        <dbReference type="EMBL" id="OAA64669.1"/>
    </source>
</evidence>
<feature type="compositionally biased region" description="Basic residues" evidence="1">
    <location>
        <begin position="260"/>
        <end position="272"/>
    </location>
</feature>